<dbReference type="Proteomes" id="UP000603352">
    <property type="component" value="Unassembled WGS sequence"/>
</dbReference>
<evidence type="ECO:0000259" key="9">
    <source>
        <dbReference type="PROSITE" id="PS50855"/>
    </source>
</evidence>
<dbReference type="PANTHER" id="PTHR10422:SF18">
    <property type="entry name" value="CYTOCHROME C OXIDASE SUBUNIT 1"/>
    <property type="match status" value="1"/>
</dbReference>
<feature type="transmembrane region" description="Helical" evidence="8">
    <location>
        <begin position="376"/>
        <end position="401"/>
    </location>
</feature>
<feature type="compositionally biased region" description="Basic and acidic residues" evidence="7">
    <location>
        <begin position="1"/>
        <end position="17"/>
    </location>
</feature>
<evidence type="ECO:0000256" key="6">
    <source>
        <dbReference type="RuleBase" id="RU000370"/>
    </source>
</evidence>
<dbReference type="InterPro" id="IPR000883">
    <property type="entry name" value="Cyt_C_Oxase_1"/>
</dbReference>
<feature type="region of interest" description="Disordered" evidence="7">
    <location>
        <begin position="1"/>
        <end position="28"/>
    </location>
</feature>
<feature type="transmembrane region" description="Helical" evidence="8">
    <location>
        <begin position="446"/>
        <end position="468"/>
    </location>
</feature>
<feature type="transmembrane region" description="Helical" evidence="8">
    <location>
        <begin position="58"/>
        <end position="79"/>
    </location>
</feature>
<evidence type="ECO:0000256" key="2">
    <source>
        <dbReference type="ARBA" id="ARBA00022660"/>
    </source>
</evidence>
<evidence type="ECO:0000313" key="11">
    <source>
        <dbReference type="Proteomes" id="UP000603352"/>
    </source>
</evidence>
<feature type="transmembrane region" description="Helical" evidence="8">
    <location>
        <begin position="183"/>
        <end position="207"/>
    </location>
</feature>
<organism evidence="10 11">
    <name type="scientific">Tistrella bauzanensis</name>
    <dbReference type="NCBI Taxonomy" id="657419"/>
    <lineage>
        <taxon>Bacteria</taxon>
        <taxon>Pseudomonadati</taxon>
        <taxon>Pseudomonadota</taxon>
        <taxon>Alphaproteobacteria</taxon>
        <taxon>Geminicoccales</taxon>
        <taxon>Geminicoccaceae</taxon>
        <taxon>Tistrella</taxon>
    </lineage>
</organism>
<feature type="transmembrane region" description="Helical" evidence="8">
    <location>
        <begin position="228"/>
        <end position="254"/>
    </location>
</feature>
<feature type="transmembrane region" description="Helical" evidence="8">
    <location>
        <begin position="274"/>
        <end position="298"/>
    </location>
</feature>
<keyword evidence="6" id="KW-0349">Heme</keyword>
<feature type="transmembrane region" description="Helical" evidence="8">
    <location>
        <begin position="141"/>
        <end position="163"/>
    </location>
</feature>
<keyword evidence="2 6" id="KW-0679">Respiratory chain</keyword>
<evidence type="ECO:0000256" key="5">
    <source>
        <dbReference type="ARBA" id="ARBA00023136"/>
    </source>
</evidence>
<reference evidence="11" key="1">
    <citation type="journal article" date="2019" name="Int. J. Syst. Evol. Microbiol.">
        <title>The Global Catalogue of Microorganisms (GCM) 10K type strain sequencing project: providing services to taxonomists for standard genome sequencing and annotation.</title>
        <authorList>
            <consortium name="The Broad Institute Genomics Platform"/>
            <consortium name="The Broad Institute Genome Sequencing Center for Infectious Disease"/>
            <person name="Wu L."/>
            <person name="Ma J."/>
        </authorList>
    </citation>
    <scope>NUCLEOTIDE SEQUENCE [LARGE SCALE GENOMIC DNA]</scope>
    <source>
        <strain evidence="11">CGMCC 1.10188</strain>
    </source>
</reference>
<keyword evidence="4 8" id="KW-1133">Transmembrane helix</keyword>
<comment type="subcellular location">
    <subcellularLocation>
        <location evidence="1">Membrane</location>
        <topology evidence="1">Multi-pass membrane protein</topology>
    </subcellularLocation>
</comment>
<evidence type="ECO:0000256" key="7">
    <source>
        <dbReference type="SAM" id="MobiDB-lite"/>
    </source>
</evidence>
<dbReference type="SUPFAM" id="SSF81442">
    <property type="entry name" value="Cytochrome c oxidase subunit I-like"/>
    <property type="match status" value="1"/>
</dbReference>
<gene>
    <name evidence="10" type="ORF">GCM10011505_31910</name>
</gene>
<dbReference type="InterPro" id="IPR023615">
    <property type="entry name" value="Cyt_c_Oxase_su1_BS"/>
</dbReference>
<keyword evidence="6" id="KW-0408">Iron</keyword>
<keyword evidence="6" id="KW-0813">Transport</keyword>
<sequence length="601" mass="65926">MTDRTTTIDDRRARSRPETGTGDAKTGDAEIGTEQVSYLRAGHTLRSWLLTTDHKRIAILYLISVTIFFFIGGAAAALLRVDLLTPEGDLLTNEGYNRAFTLHGVIMVWFFLIPSIPNTFGNFLIPLMIGARDLAFPRLNLISWYIYILGGLFTVVVLITGGVDTGWTFYTPLSSMFSNGNVVLAATAVFIVGFSSILTGLNFIVTVHKLRCPGMTWGRLPLFVWSHYATALILVLATPVLSITLALIAAERVFGLGVFDPALGGDPLLYQHLFWFYSHPAVYIMVLPALGVVSELIAAAARKPVFGYRFVAGSSIAIAIIGFLVWGHHMFVAGQSMYASAVFSFLSLVVAVPSGIKVYNWTATLYKGHISLDPPFLFAMGFIGLFVVGGLTGLILAMLAVDVHVHDTYFVVAHFHYIMVGGTVSAYFGALHFWWPKMIGRRTSVVWGRLSAVLIFLGFNLTFFPQFILGYLGMPRRYHVYAPEFQVLHVMSSAGAGILAVAYLLPFTYLFYSMRYGAPAGPNPVGATGLEWTVPSPPPKHNFATLPVVTGPPYDYEIEHEEAGKAGGGRKGKARTTRRDRADDQGRPTRQAKTAPGEEWQ</sequence>
<dbReference type="InterPro" id="IPR023616">
    <property type="entry name" value="Cyt_c_oxase-like_su1_dom"/>
</dbReference>
<dbReference type="PROSITE" id="PS50855">
    <property type="entry name" value="COX1"/>
    <property type="match status" value="1"/>
</dbReference>
<feature type="transmembrane region" description="Helical" evidence="8">
    <location>
        <begin position="337"/>
        <end position="356"/>
    </location>
</feature>
<proteinExistence type="inferred from homology"/>
<feature type="transmembrane region" description="Helical" evidence="8">
    <location>
        <begin position="310"/>
        <end position="331"/>
    </location>
</feature>
<keyword evidence="5 8" id="KW-0472">Membrane</keyword>
<name>A0ABQ1INK4_9PROT</name>
<accession>A0ABQ1INK4</accession>
<dbReference type="InterPro" id="IPR036927">
    <property type="entry name" value="Cyt_c_oxase-like_su1_sf"/>
</dbReference>
<keyword evidence="3 6" id="KW-0812">Transmembrane</keyword>
<feature type="compositionally biased region" description="Basic and acidic residues" evidence="7">
    <location>
        <begin position="577"/>
        <end position="587"/>
    </location>
</feature>
<comment type="caution">
    <text evidence="10">The sequence shown here is derived from an EMBL/GenBank/DDBJ whole genome shotgun (WGS) entry which is preliminary data.</text>
</comment>
<feature type="region of interest" description="Disordered" evidence="7">
    <location>
        <begin position="557"/>
        <end position="601"/>
    </location>
</feature>
<evidence type="ECO:0000256" key="3">
    <source>
        <dbReference type="ARBA" id="ARBA00022692"/>
    </source>
</evidence>
<keyword evidence="6" id="KW-0479">Metal-binding</keyword>
<feature type="transmembrane region" description="Helical" evidence="8">
    <location>
        <begin position="488"/>
        <end position="512"/>
    </location>
</feature>
<dbReference type="PROSITE" id="PS00077">
    <property type="entry name" value="COX1_CUB"/>
    <property type="match status" value="1"/>
</dbReference>
<evidence type="ECO:0000313" key="10">
    <source>
        <dbReference type="EMBL" id="GGB48459.1"/>
    </source>
</evidence>
<comment type="similarity">
    <text evidence="6">Belongs to the heme-copper respiratory oxidase family.</text>
</comment>
<evidence type="ECO:0000256" key="1">
    <source>
        <dbReference type="ARBA" id="ARBA00004141"/>
    </source>
</evidence>
<dbReference type="EMBL" id="BMDZ01000039">
    <property type="protein sequence ID" value="GGB48459.1"/>
    <property type="molecule type" value="Genomic_DNA"/>
</dbReference>
<evidence type="ECO:0000256" key="4">
    <source>
        <dbReference type="ARBA" id="ARBA00022989"/>
    </source>
</evidence>
<dbReference type="PANTHER" id="PTHR10422">
    <property type="entry name" value="CYTOCHROME C OXIDASE SUBUNIT 1"/>
    <property type="match status" value="1"/>
</dbReference>
<keyword evidence="6" id="KW-0249">Electron transport</keyword>
<feature type="transmembrane region" description="Helical" evidence="8">
    <location>
        <begin position="99"/>
        <end position="120"/>
    </location>
</feature>
<feature type="domain" description="Cytochrome oxidase subunit I profile" evidence="9">
    <location>
        <begin position="48"/>
        <end position="550"/>
    </location>
</feature>
<evidence type="ECO:0000256" key="8">
    <source>
        <dbReference type="SAM" id="Phobius"/>
    </source>
</evidence>
<protein>
    <submittedName>
        <fullName evidence="10">Cytochrome c oxidase subunit 1</fullName>
    </submittedName>
</protein>
<dbReference type="Pfam" id="PF00115">
    <property type="entry name" value="COX1"/>
    <property type="match status" value="1"/>
</dbReference>
<dbReference type="Gene3D" id="1.20.210.10">
    <property type="entry name" value="Cytochrome c oxidase-like, subunit I domain"/>
    <property type="match status" value="1"/>
</dbReference>
<keyword evidence="11" id="KW-1185">Reference proteome</keyword>
<feature type="transmembrane region" description="Helical" evidence="8">
    <location>
        <begin position="413"/>
        <end position="434"/>
    </location>
</feature>
<dbReference type="PRINTS" id="PR01165">
    <property type="entry name" value="CYCOXIDASEI"/>
</dbReference>
<dbReference type="RefSeq" id="WP_188579663.1">
    <property type="nucleotide sequence ID" value="NZ_BMDZ01000039.1"/>
</dbReference>